<dbReference type="PANTHER" id="PTHR33064:SF37">
    <property type="entry name" value="RIBONUCLEASE H"/>
    <property type="match status" value="1"/>
</dbReference>
<dbReference type="EMBL" id="JAIZAY010000009">
    <property type="protein sequence ID" value="KAJ8036364.1"/>
    <property type="molecule type" value="Genomic_DNA"/>
</dbReference>
<dbReference type="AlphaFoldDB" id="A0A9Q1C1F8"/>
<sequence length="110" mass="12463">MTGYYRRYLKNYSKRTAPLFSLLSNATDSNTRKPKATNQVSSKMPIKWTDKHRAILNLLIDDLTSSPVMACPDVSLPSIIHTDAPKTAWEQFCTRSKMGRCVLLDMALEP</sequence>
<comment type="caution">
    <text evidence="1">The sequence shown here is derived from an EMBL/GenBank/DDBJ whole genome shotgun (WGS) entry which is preliminary data.</text>
</comment>
<proteinExistence type="predicted"/>
<dbReference type="InterPro" id="IPR043128">
    <property type="entry name" value="Rev_trsase/Diguanyl_cyclase"/>
</dbReference>
<protein>
    <submittedName>
        <fullName evidence="1">Uncharacterized protein</fullName>
    </submittedName>
</protein>
<keyword evidence="2" id="KW-1185">Reference proteome</keyword>
<dbReference type="PANTHER" id="PTHR33064">
    <property type="entry name" value="POL PROTEIN"/>
    <property type="match status" value="1"/>
</dbReference>
<dbReference type="InterPro" id="IPR043502">
    <property type="entry name" value="DNA/RNA_pol_sf"/>
</dbReference>
<reference evidence="1" key="1">
    <citation type="submission" date="2021-10" db="EMBL/GenBank/DDBJ databases">
        <title>Tropical sea cucumber genome reveals ecological adaptation and Cuvierian tubules defense mechanism.</title>
        <authorList>
            <person name="Chen T."/>
        </authorList>
    </citation>
    <scope>NUCLEOTIDE SEQUENCE</scope>
    <source>
        <strain evidence="1">Nanhai2018</strain>
        <tissue evidence="1">Muscle</tissue>
    </source>
</reference>
<organism evidence="1 2">
    <name type="scientific">Holothuria leucospilota</name>
    <name type="common">Black long sea cucumber</name>
    <name type="synonym">Mertensiothuria leucospilota</name>
    <dbReference type="NCBI Taxonomy" id="206669"/>
    <lineage>
        <taxon>Eukaryota</taxon>
        <taxon>Metazoa</taxon>
        <taxon>Echinodermata</taxon>
        <taxon>Eleutherozoa</taxon>
        <taxon>Echinozoa</taxon>
        <taxon>Holothuroidea</taxon>
        <taxon>Aspidochirotacea</taxon>
        <taxon>Aspidochirotida</taxon>
        <taxon>Holothuriidae</taxon>
        <taxon>Holothuria</taxon>
    </lineage>
</organism>
<evidence type="ECO:0000313" key="2">
    <source>
        <dbReference type="Proteomes" id="UP001152320"/>
    </source>
</evidence>
<dbReference type="Proteomes" id="UP001152320">
    <property type="component" value="Chromosome 9"/>
</dbReference>
<dbReference type="SUPFAM" id="SSF56672">
    <property type="entry name" value="DNA/RNA polymerases"/>
    <property type="match status" value="1"/>
</dbReference>
<dbReference type="OrthoDB" id="1430630at2759"/>
<gene>
    <name evidence="1" type="ORF">HOLleu_20315</name>
</gene>
<dbReference type="Gene3D" id="3.30.70.270">
    <property type="match status" value="1"/>
</dbReference>
<dbReference type="InterPro" id="IPR051320">
    <property type="entry name" value="Viral_Replic_Matur_Polypro"/>
</dbReference>
<name>A0A9Q1C1F8_HOLLE</name>
<evidence type="ECO:0000313" key="1">
    <source>
        <dbReference type="EMBL" id="KAJ8036364.1"/>
    </source>
</evidence>
<accession>A0A9Q1C1F8</accession>